<dbReference type="AlphaFoldDB" id="D6WLH9"/>
<organism evidence="1 2">
    <name type="scientific">Tribolium castaneum</name>
    <name type="common">Red flour beetle</name>
    <dbReference type="NCBI Taxonomy" id="7070"/>
    <lineage>
        <taxon>Eukaryota</taxon>
        <taxon>Metazoa</taxon>
        <taxon>Ecdysozoa</taxon>
        <taxon>Arthropoda</taxon>
        <taxon>Hexapoda</taxon>
        <taxon>Insecta</taxon>
        <taxon>Pterygota</taxon>
        <taxon>Neoptera</taxon>
        <taxon>Endopterygota</taxon>
        <taxon>Coleoptera</taxon>
        <taxon>Polyphaga</taxon>
        <taxon>Cucujiformia</taxon>
        <taxon>Tenebrionidae</taxon>
        <taxon>Tenebrionidae incertae sedis</taxon>
        <taxon>Tribolium</taxon>
    </lineage>
</organism>
<accession>D6WLH9</accession>
<evidence type="ECO:0000313" key="2">
    <source>
        <dbReference type="Proteomes" id="UP000007266"/>
    </source>
</evidence>
<gene>
    <name evidence="1" type="primary">GLEAN_14354</name>
    <name evidence="1" type="ORF">TcasGA2_TC014354</name>
</gene>
<sequence>MKTSNNYLSRHSKFRNYRIRMVHLKQKLRQMSPFNDQEKGIRDNLRYKLHVSNCHRRFFMSGPIASMFSKQRLWDPSSDCFELRINNNNKSVWRLHGAEKRNDDRGIAGFIVIYPSKCGRKSPLNAELEEGFHYSPVNGYRRFFAFCAFKRR</sequence>
<keyword evidence="2" id="KW-1185">Reference proteome</keyword>
<reference evidence="1 2" key="1">
    <citation type="journal article" date="2008" name="Nature">
        <title>The genome of the model beetle and pest Tribolium castaneum.</title>
        <authorList>
            <consortium name="Tribolium Genome Sequencing Consortium"/>
            <person name="Richards S."/>
            <person name="Gibbs R.A."/>
            <person name="Weinstock G.M."/>
            <person name="Brown S.J."/>
            <person name="Denell R."/>
            <person name="Beeman R.W."/>
            <person name="Gibbs R."/>
            <person name="Beeman R.W."/>
            <person name="Brown S.J."/>
            <person name="Bucher G."/>
            <person name="Friedrich M."/>
            <person name="Grimmelikhuijzen C.J."/>
            <person name="Klingler M."/>
            <person name="Lorenzen M."/>
            <person name="Richards S."/>
            <person name="Roth S."/>
            <person name="Schroder R."/>
            <person name="Tautz D."/>
            <person name="Zdobnov E.M."/>
            <person name="Muzny D."/>
            <person name="Gibbs R.A."/>
            <person name="Weinstock G.M."/>
            <person name="Attaway T."/>
            <person name="Bell S."/>
            <person name="Buhay C.J."/>
            <person name="Chandrabose M.N."/>
            <person name="Chavez D."/>
            <person name="Clerk-Blankenburg K.P."/>
            <person name="Cree A."/>
            <person name="Dao M."/>
            <person name="Davis C."/>
            <person name="Chacko J."/>
            <person name="Dinh H."/>
            <person name="Dugan-Rocha S."/>
            <person name="Fowler G."/>
            <person name="Garner T.T."/>
            <person name="Garnes J."/>
            <person name="Gnirke A."/>
            <person name="Hawes A."/>
            <person name="Hernandez J."/>
            <person name="Hines S."/>
            <person name="Holder M."/>
            <person name="Hume J."/>
            <person name="Jhangiani S.N."/>
            <person name="Joshi V."/>
            <person name="Khan Z.M."/>
            <person name="Jackson L."/>
            <person name="Kovar C."/>
            <person name="Kowis A."/>
            <person name="Lee S."/>
            <person name="Lewis L.R."/>
            <person name="Margolis J."/>
            <person name="Morgan M."/>
            <person name="Nazareth L.V."/>
            <person name="Nguyen N."/>
            <person name="Okwuonu G."/>
            <person name="Parker D."/>
            <person name="Richards S."/>
            <person name="Ruiz S.J."/>
            <person name="Santibanez J."/>
            <person name="Savard J."/>
            <person name="Scherer S.E."/>
            <person name="Schneider B."/>
            <person name="Sodergren E."/>
            <person name="Tautz D."/>
            <person name="Vattahil S."/>
            <person name="Villasana D."/>
            <person name="White C.S."/>
            <person name="Wright R."/>
            <person name="Park Y."/>
            <person name="Beeman R.W."/>
            <person name="Lord J."/>
            <person name="Oppert B."/>
            <person name="Lorenzen M."/>
            <person name="Brown S."/>
            <person name="Wang L."/>
            <person name="Savard J."/>
            <person name="Tautz D."/>
            <person name="Richards S."/>
            <person name="Weinstock G."/>
            <person name="Gibbs R.A."/>
            <person name="Liu Y."/>
            <person name="Worley K."/>
            <person name="Weinstock G."/>
            <person name="Elsik C.G."/>
            <person name="Reese J.T."/>
            <person name="Elhaik E."/>
            <person name="Landan G."/>
            <person name="Graur D."/>
            <person name="Arensburger P."/>
            <person name="Atkinson P."/>
            <person name="Beeman R.W."/>
            <person name="Beidler J."/>
            <person name="Brown S.J."/>
            <person name="Demuth J.P."/>
            <person name="Drury D.W."/>
            <person name="Du Y.Z."/>
            <person name="Fujiwara H."/>
            <person name="Lorenzen M."/>
            <person name="Maselli V."/>
            <person name="Osanai M."/>
            <person name="Park Y."/>
            <person name="Robertson H.M."/>
            <person name="Tu Z."/>
            <person name="Wang J.J."/>
            <person name="Wang S."/>
            <person name="Richards S."/>
            <person name="Song H."/>
            <person name="Zhang L."/>
            <person name="Sodergren E."/>
            <person name="Werner D."/>
            <person name="Stanke M."/>
            <person name="Morgenstern B."/>
            <person name="Solovyev V."/>
            <person name="Kosarev P."/>
            <person name="Brown G."/>
            <person name="Chen H.C."/>
            <person name="Ermolaeva O."/>
            <person name="Hlavina W."/>
            <person name="Kapustin Y."/>
            <person name="Kiryutin B."/>
            <person name="Kitts P."/>
            <person name="Maglott D."/>
            <person name="Pruitt K."/>
            <person name="Sapojnikov V."/>
            <person name="Souvorov A."/>
            <person name="Mackey A.J."/>
            <person name="Waterhouse R.M."/>
            <person name="Wyder S."/>
            <person name="Zdobnov E.M."/>
            <person name="Zdobnov E.M."/>
            <person name="Wyder S."/>
            <person name="Kriventseva E.V."/>
            <person name="Kadowaki T."/>
            <person name="Bork P."/>
            <person name="Aranda M."/>
            <person name="Bao R."/>
            <person name="Beermann A."/>
            <person name="Berns N."/>
            <person name="Bolognesi R."/>
            <person name="Bonneton F."/>
            <person name="Bopp D."/>
            <person name="Brown S.J."/>
            <person name="Bucher G."/>
            <person name="Butts T."/>
            <person name="Chaumot A."/>
            <person name="Denell R.E."/>
            <person name="Ferrier D.E."/>
            <person name="Friedrich M."/>
            <person name="Gordon C.M."/>
            <person name="Jindra M."/>
            <person name="Klingler M."/>
            <person name="Lan Q."/>
            <person name="Lattorff H.M."/>
            <person name="Laudet V."/>
            <person name="von Levetsow C."/>
            <person name="Liu Z."/>
            <person name="Lutz R."/>
            <person name="Lynch J.A."/>
            <person name="da Fonseca R.N."/>
            <person name="Posnien N."/>
            <person name="Reuter R."/>
            <person name="Roth S."/>
            <person name="Savard J."/>
            <person name="Schinko J.B."/>
            <person name="Schmitt C."/>
            <person name="Schoppmeier M."/>
            <person name="Schroder R."/>
            <person name="Shippy T.D."/>
            <person name="Simonnet F."/>
            <person name="Marques-Souza H."/>
            <person name="Tautz D."/>
            <person name="Tomoyasu Y."/>
            <person name="Trauner J."/>
            <person name="Van der Zee M."/>
            <person name="Vervoort M."/>
            <person name="Wittkopp N."/>
            <person name="Wimmer E.A."/>
            <person name="Yang X."/>
            <person name="Jones A.K."/>
            <person name="Sattelle D.B."/>
            <person name="Ebert P.R."/>
            <person name="Nelson D."/>
            <person name="Scott J.G."/>
            <person name="Beeman R.W."/>
            <person name="Muthukrishnan S."/>
            <person name="Kramer K.J."/>
            <person name="Arakane Y."/>
            <person name="Beeman R.W."/>
            <person name="Zhu Q."/>
            <person name="Hogenkamp D."/>
            <person name="Dixit R."/>
            <person name="Oppert B."/>
            <person name="Jiang H."/>
            <person name="Zou Z."/>
            <person name="Marshall J."/>
            <person name="Elpidina E."/>
            <person name="Vinokurov K."/>
            <person name="Oppert C."/>
            <person name="Zou Z."/>
            <person name="Evans J."/>
            <person name="Lu Z."/>
            <person name="Zhao P."/>
            <person name="Sumathipala N."/>
            <person name="Altincicek B."/>
            <person name="Vilcinskas A."/>
            <person name="Williams M."/>
            <person name="Hultmark D."/>
            <person name="Hetru C."/>
            <person name="Jiang H."/>
            <person name="Grimmelikhuijzen C.J."/>
            <person name="Hauser F."/>
            <person name="Cazzamali G."/>
            <person name="Williamson M."/>
            <person name="Park Y."/>
            <person name="Li B."/>
            <person name="Tanaka Y."/>
            <person name="Predel R."/>
            <person name="Neupert S."/>
            <person name="Schachtner J."/>
            <person name="Verleyen P."/>
            <person name="Raible F."/>
            <person name="Bork P."/>
            <person name="Friedrich M."/>
            <person name="Walden K.K."/>
            <person name="Robertson H.M."/>
            <person name="Angeli S."/>
            <person name="Foret S."/>
            <person name="Bucher G."/>
            <person name="Schuetz S."/>
            <person name="Maleszka R."/>
            <person name="Wimmer E.A."/>
            <person name="Beeman R.W."/>
            <person name="Lorenzen M."/>
            <person name="Tomoyasu Y."/>
            <person name="Miller S.C."/>
            <person name="Grossmann D."/>
            <person name="Bucher G."/>
        </authorList>
    </citation>
    <scope>NUCLEOTIDE SEQUENCE [LARGE SCALE GENOMIC DNA]</scope>
    <source>
        <strain evidence="1 2">Georgia GA2</strain>
    </source>
</reference>
<evidence type="ECO:0000313" key="1">
    <source>
        <dbReference type="EMBL" id="EFA04115.1"/>
    </source>
</evidence>
<name>D6WLH9_TRICA</name>
<proteinExistence type="predicted"/>
<dbReference type="HOGENOM" id="CLU_1724655_0_0_1"/>
<dbReference type="InParanoid" id="D6WLH9"/>
<reference evidence="1 2" key="2">
    <citation type="journal article" date="2010" name="Nucleic Acids Res.">
        <title>BeetleBase in 2010: revisions to provide comprehensive genomic information for Tribolium castaneum.</title>
        <authorList>
            <person name="Kim H.S."/>
            <person name="Murphy T."/>
            <person name="Xia J."/>
            <person name="Caragea D."/>
            <person name="Park Y."/>
            <person name="Beeman R.W."/>
            <person name="Lorenzen M.D."/>
            <person name="Butcher S."/>
            <person name="Manak J.R."/>
            <person name="Brown S.J."/>
        </authorList>
    </citation>
    <scope>GENOME REANNOTATION</scope>
    <source>
        <strain evidence="1 2">Georgia GA2</strain>
    </source>
</reference>
<protein>
    <submittedName>
        <fullName evidence="1">Uncharacterized protein</fullName>
    </submittedName>
</protein>
<dbReference type="Proteomes" id="UP000007266">
    <property type="component" value="Linkage group 5"/>
</dbReference>
<dbReference type="EMBL" id="KQ971343">
    <property type="protein sequence ID" value="EFA04115.1"/>
    <property type="molecule type" value="Genomic_DNA"/>
</dbReference>